<dbReference type="NCBIfam" id="NF041384">
    <property type="entry name" value="YHS_seleno_dom"/>
    <property type="match status" value="1"/>
</dbReference>
<dbReference type="Pfam" id="PF04945">
    <property type="entry name" value="YHS"/>
    <property type="match status" value="1"/>
</dbReference>
<dbReference type="Proteomes" id="UP000436016">
    <property type="component" value="Unassembled WGS sequence"/>
</dbReference>
<organism evidence="3 4">
    <name type="scientific">Oceanomicrobium pacificus</name>
    <dbReference type="NCBI Taxonomy" id="2692916"/>
    <lineage>
        <taxon>Bacteria</taxon>
        <taxon>Pseudomonadati</taxon>
        <taxon>Pseudomonadota</taxon>
        <taxon>Alphaproteobacteria</taxon>
        <taxon>Rhodobacterales</taxon>
        <taxon>Paracoccaceae</taxon>
        <taxon>Oceanomicrobium</taxon>
    </lineage>
</organism>
<protein>
    <submittedName>
        <fullName evidence="3">YHS domain-containing protein</fullName>
    </submittedName>
</protein>
<evidence type="ECO:0000259" key="2">
    <source>
        <dbReference type="Pfam" id="PF04945"/>
    </source>
</evidence>
<sequence>MTLTRRAALASLTALALSTALPAHADRFFLGEDGFVIRGYDPVAYFTDGAPIKGDPQFTADWDGGTFLFASAANRDMFRADPARYVPQYGGYCAYAASKGALAKTEPDAWTIHDGKLYLNFDTQVRAIWAEDIPGNIERADANWPQLREN</sequence>
<dbReference type="PROSITE" id="PS51318">
    <property type="entry name" value="TAT"/>
    <property type="match status" value="1"/>
</dbReference>
<dbReference type="InterPro" id="IPR006311">
    <property type="entry name" value="TAT_signal"/>
</dbReference>
<feature type="domain" description="YHS" evidence="2">
    <location>
        <begin position="43"/>
        <end position="89"/>
    </location>
</feature>
<gene>
    <name evidence="3" type="ORF">GSH16_11800</name>
</gene>
<keyword evidence="1" id="KW-0732">Signal</keyword>
<evidence type="ECO:0000313" key="3">
    <source>
        <dbReference type="EMBL" id="MXU66132.1"/>
    </source>
</evidence>
<evidence type="ECO:0000256" key="1">
    <source>
        <dbReference type="SAM" id="SignalP"/>
    </source>
</evidence>
<reference evidence="3 4" key="1">
    <citation type="submission" date="2019-12" db="EMBL/GenBank/DDBJ databases">
        <title>Strain KN286 was isolated from seawater, which was collected from Caroline Seamount in the tropical western Pacific.</title>
        <authorList>
            <person name="Wang Q."/>
        </authorList>
    </citation>
    <scope>NUCLEOTIDE SEQUENCE [LARGE SCALE GENOMIC DNA]</scope>
    <source>
        <strain evidence="3 4">KN286</strain>
    </source>
</reference>
<dbReference type="InterPro" id="IPR007029">
    <property type="entry name" value="YHS_dom"/>
</dbReference>
<feature type="signal peptide" evidence="1">
    <location>
        <begin position="1"/>
        <end position="25"/>
    </location>
</feature>
<evidence type="ECO:0000313" key="4">
    <source>
        <dbReference type="Proteomes" id="UP000436016"/>
    </source>
</evidence>
<accession>A0A6B0TXW1</accession>
<feature type="chain" id="PRO_5025597945" evidence="1">
    <location>
        <begin position="26"/>
        <end position="150"/>
    </location>
</feature>
<comment type="caution">
    <text evidence="3">The sequence shown here is derived from an EMBL/GenBank/DDBJ whole genome shotgun (WGS) entry which is preliminary data.</text>
</comment>
<proteinExistence type="predicted"/>
<keyword evidence="4" id="KW-1185">Reference proteome</keyword>
<dbReference type="RefSeq" id="WP_160855351.1">
    <property type="nucleotide sequence ID" value="NZ_WUWG01000005.1"/>
</dbReference>
<name>A0A6B0TXW1_9RHOB</name>
<dbReference type="EMBL" id="WUWG01000005">
    <property type="protein sequence ID" value="MXU66132.1"/>
    <property type="molecule type" value="Genomic_DNA"/>
</dbReference>
<dbReference type="AlphaFoldDB" id="A0A6B0TXW1"/>